<dbReference type="AlphaFoldDB" id="A0A090RT03"/>
<dbReference type="EMBL" id="BBMR01000003">
    <property type="protein sequence ID" value="GAL18515.1"/>
    <property type="molecule type" value="Genomic_DNA"/>
</dbReference>
<comment type="caution">
    <text evidence="2">The sequence shown here is derived from an EMBL/GenBank/DDBJ whole genome shotgun (WGS) entry which is preliminary data.</text>
</comment>
<dbReference type="STRING" id="990268.JCM19235_1938"/>
<dbReference type="Proteomes" id="UP000029228">
    <property type="component" value="Unassembled WGS sequence"/>
</dbReference>
<protein>
    <submittedName>
        <fullName evidence="2">Uncharacterized protein</fullName>
    </submittedName>
</protein>
<keyword evidence="1" id="KW-0812">Transmembrane</keyword>
<name>A0A090RT03_9VIBR</name>
<proteinExistence type="predicted"/>
<organism evidence="2 3">
    <name type="scientific">Vibrio maritimus</name>
    <dbReference type="NCBI Taxonomy" id="990268"/>
    <lineage>
        <taxon>Bacteria</taxon>
        <taxon>Pseudomonadati</taxon>
        <taxon>Pseudomonadota</taxon>
        <taxon>Gammaproteobacteria</taxon>
        <taxon>Vibrionales</taxon>
        <taxon>Vibrionaceae</taxon>
        <taxon>Vibrio</taxon>
    </lineage>
</organism>
<keyword evidence="1" id="KW-1133">Transmembrane helix</keyword>
<evidence type="ECO:0000313" key="2">
    <source>
        <dbReference type="EMBL" id="GAL18515.1"/>
    </source>
</evidence>
<reference evidence="2 3" key="1">
    <citation type="submission" date="2014-09" db="EMBL/GenBank/DDBJ databases">
        <title>Vibrio maritimus JCM 19235. (C45) whole genome shotgun sequence.</title>
        <authorList>
            <person name="Sawabe T."/>
            <person name="Meirelles P."/>
            <person name="Nakanishi M."/>
            <person name="Sayaka M."/>
            <person name="Hattori M."/>
            <person name="Ohkuma M."/>
        </authorList>
    </citation>
    <scope>NUCLEOTIDE SEQUENCE [LARGE SCALE GENOMIC DNA]</scope>
    <source>
        <strain evidence="3">JCM19235</strain>
    </source>
</reference>
<gene>
    <name evidence="2" type="ORF">JCM19235_1938</name>
</gene>
<evidence type="ECO:0000256" key="1">
    <source>
        <dbReference type="SAM" id="Phobius"/>
    </source>
</evidence>
<accession>A0A090RT03</accession>
<evidence type="ECO:0000313" key="3">
    <source>
        <dbReference type="Proteomes" id="UP000029228"/>
    </source>
</evidence>
<feature type="transmembrane region" description="Helical" evidence="1">
    <location>
        <begin position="7"/>
        <end position="26"/>
    </location>
</feature>
<sequence length="98" mass="11002">MAFVEKGVIYALAVFGVFMGAEWYSADKDFKDDMRGSVLDISNDTLTIRAKLFCMQLHPVGSGETPEDKEAQDEREKCFAQQKAIYSHRFNGVTNNAT</sequence>
<reference evidence="2 3" key="2">
    <citation type="submission" date="2014-09" db="EMBL/GenBank/DDBJ databases">
        <authorList>
            <consortium name="NBRP consortium"/>
            <person name="Sawabe T."/>
            <person name="Meirelles P."/>
            <person name="Nakanishi M."/>
            <person name="Sayaka M."/>
            <person name="Hattori M."/>
            <person name="Ohkuma M."/>
        </authorList>
    </citation>
    <scope>NUCLEOTIDE SEQUENCE [LARGE SCALE GENOMIC DNA]</scope>
    <source>
        <strain evidence="3">JCM19235</strain>
    </source>
</reference>
<keyword evidence="3" id="KW-1185">Reference proteome</keyword>
<keyword evidence="1" id="KW-0472">Membrane</keyword>